<dbReference type="GO" id="GO:0006888">
    <property type="term" value="P:endoplasmic reticulum to Golgi vesicle-mediated transport"/>
    <property type="evidence" value="ECO:0007669"/>
    <property type="project" value="TreeGrafter"/>
</dbReference>
<gene>
    <name evidence="5" type="ORF">BCR41DRAFT_385616</name>
</gene>
<dbReference type="PANTHER" id="PTHR20913:SF7">
    <property type="entry name" value="RE60063P"/>
    <property type="match status" value="1"/>
</dbReference>
<keyword evidence="6" id="KW-1185">Reference proteome</keyword>
<dbReference type="PROSITE" id="PS50086">
    <property type="entry name" value="TBC_RABGAP"/>
    <property type="match status" value="1"/>
</dbReference>
<dbReference type="RefSeq" id="XP_021882581.1">
    <property type="nucleotide sequence ID" value="XM_022027689.1"/>
</dbReference>
<dbReference type="Gene3D" id="1.10.472.80">
    <property type="entry name" value="Ypt/Rab-GAP domain of gyp1p, domain 3"/>
    <property type="match status" value="1"/>
</dbReference>
<keyword evidence="1" id="KW-0343">GTPase activation</keyword>
<dbReference type="STRING" id="64571.A0A1Y2GSG9"/>
<dbReference type="EMBL" id="MCFF01000013">
    <property type="protein sequence ID" value="ORZ20041.1"/>
    <property type="molecule type" value="Genomic_DNA"/>
</dbReference>
<dbReference type="SUPFAM" id="SSF47923">
    <property type="entry name" value="Ypt/Rab-GAP domain of gyp1p"/>
    <property type="match status" value="2"/>
</dbReference>
<dbReference type="Pfam" id="PF00566">
    <property type="entry name" value="RabGAP-TBC"/>
    <property type="match status" value="1"/>
</dbReference>
<dbReference type="InterPro" id="IPR035969">
    <property type="entry name" value="Rab-GAP_TBC_sf"/>
</dbReference>
<dbReference type="SMART" id="SM00164">
    <property type="entry name" value="TBC"/>
    <property type="match status" value="1"/>
</dbReference>
<dbReference type="Gene3D" id="1.10.8.1310">
    <property type="match status" value="1"/>
</dbReference>
<sequence>MTRARQLQKTRSAAALAAKATTTLRQRRPKTKDSLAKEKRIRQLDEAIVTGDIEKLRKLSVTGAGFVNHAIRRRAWPLLLRTHVPRKHLGLDSATEHKDEEQVRLDIVRSFTHLPMETKSQQAAKKQKQEELFHVIVDVLHRHPKLSYYQGFHDVCTCLMIVLGKEAATMAAESMAMFFFRDCMLNNLEPVLDQLSLMTTLLKTEAPEVQEFLDRSETLPFFPLSWVITWCSHDLQDFEKIARIYDFLLCFNPLMSIYLAAAVVISRREELFEVECDNAMVHTFLTKFPKNVDIELIISHAHQMYMTYPPEKLQNLAQNWLDENSCVNTFNKPKTSLYDNVDEKAFSTPVDFEPIDELLGSPRVKRTNGTSALSNYPKNALDLYRKNMLTMVAVSAASIGTAALLLLNSPVFREWLNNATFH</sequence>
<comment type="caution">
    <text evidence="5">The sequence shown here is derived from an EMBL/GenBank/DDBJ whole genome shotgun (WGS) entry which is preliminary data.</text>
</comment>
<keyword evidence="3" id="KW-0472">Membrane</keyword>
<evidence type="ECO:0000259" key="4">
    <source>
        <dbReference type="PROSITE" id="PS50086"/>
    </source>
</evidence>
<proteinExistence type="predicted"/>
<dbReference type="GO" id="GO:0005789">
    <property type="term" value="C:endoplasmic reticulum membrane"/>
    <property type="evidence" value="ECO:0007669"/>
    <property type="project" value="TreeGrafter"/>
</dbReference>
<dbReference type="PANTHER" id="PTHR20913">
    <property type="entry name" value="TBC1 DOMAIN FAMILY MEMBER 20/GTPASE"/>
    <property type="match status" value="1"/>
</dbReference>
<evidence type="ECO:0000313" key="5">
    <source>
        <dbReference type="EMBL" id="ORZ20041.1"/>
    </source>
</evidence>
<evidence type="ECO:0000256" key="2">
    <source>
        <dbReference type="SAM" id="MobiDB-lite"/>
    </source>
</evidence>
<dbReference type="InParanoid" id="A0A1Y2GSG9"/>
<feature type="transmembrane region" description="Helical" evidence="3">
    <location>
        <begin position="388"/>
        <end position="407"/>
    </location>
</feature>
<dbReference type="InterPro" id="IPR000195">
    <property type="entry name" value="Rab-GAP-TBC_dom"/>
</dbReference>
<name>A0A1Y2GSG9_9FUNG</name>
<feature type="region of interest" description="Disordered" evidence="2">
    <location>
        <begin position="17"/>
        <end position="36"/>
    </location>
</feature>
<dbReference type="Proteomes" id="UP000193648">
    <property type="component" value="Unassembled WGS sequence"/>
</dbReference>
<dbReference type="InterPro" id="IPR045913">
    <property type="entry name" value="TBC20/Gyp8-like"/>
</dbReference>
<dbReference type="OrthoDB" id="206700at2759"/>
<dbReference type="FunFam" id="1.10.8.1310:FF:000005">
    <property type="entry name" value="GTPase-activating protein gyp10"/>
    <property type="match status" value="1"/>
</dbReference>
<evidence type="ECO:0000256" key="1">
    <source>
        <dbReference type="ARBA" id="ARBA00022468"/>
    </source>
</evidence>
<feature type="domain" description="Rab-GAP TBC" evidence="4">
    <location>
        <begin position="66"/>
        <end position="252"/>
    </location>
</feature>
<dbReference type="AlphaFoldDB" id="A0A1Y2GSG9"/>
<evidence type="ECO:0000313" key="6">
    <source>
        <dbReference type="Proteomes" id="UP000193648"/>
    </source>
</evidence>
<protein>
    <submittedName>
        <fullName evidence="5">Rab-GTPase-TBC domain-domain-containing protein</fullName>
    </submittedName>
</protein>
<evidence type="ECO:0000256" key="3">
    <source>
        <dbReference type="SAM" id="Phobius"/>
    </source>
</evidence>
<dbReference type="GeneID" id="33569532"/>
<reference evidence="5 6" key="1">
    <citation type="submission" date="2016-07" db="EMBL/GenBank/DDBJ databases">
        <title>Pervasive Adenine N6-methylation of Active Genes in Fungi.</title>
        <authorList>
            <consortium name="DOE Joint Genome Institute"/>
            <person name="Mondo S.J."/>
            <person name="Dannebaum R.O."/>
            <person name="Kuo R.C."/>
            <person name="Labutti K."/>
            <person name="Haridas S."/>
            <person name="Kuo A."/>
            <person name="Salamov A."/>
            <person name="Ahrendt S.R."/>
            <person name="Lipzen A."/>
            <person name="Sullivan W."/>
            <person name="Andreopoulos W.B."/>
            <person name="Clum A."/>
            <person name="Lindquist E."/>
            <person name="Daum C."/>
            <person name="Ramamoorthy G.K."/>
            <person name="Gryganskyi A."/>
            <person name="Culley D."/>
            <person name="Magnuson J.K."/>
            <person name="James T.Y."/>
            <person name="O'Malley M.A."/>
            <person name="Stajich J.E."/>
            <person name="Spatafora J.W."/>
            <person name="Visel A."/>
            <person name="Grigoriev I.V."/>
        </authorList>
    </citation>
    <scope>NUCLEOTIDE SEQUENCE [LARGE SCALE GENOMIC DNA]</scope>
    <source>
        <strain evidence="5 6">NRRL 3116</strain>
    </source>
</reference>
<accession>A0A1Y2GSG9</accession>
<organism evidence="5 6">
    <name type="scientific">Lobosporangium transversale</name>
    <dbReference type="NCBI Taxonomy" id="64571"/>
    <lineage>
        <taxon>Eukaryota</taxon>
        <taxon>Fungi</taxon>
        <taxon>Fungi incertae sedis</taxon>
        <taxon>Mucoromycota</taxon>
        <taxon>Mortierellomycotina</taxon>
        <taxon>Mortierellomycetes</taxon>
        <taxon>Mortierellales</taxon>
        <taxon>Mortierellaceae</taxon>
        <taxon>Lobosporangium</taxon>
    </lineage>
</organism>
<keyword evidence="3" id="KW-0812">Transmembrane</keyword>
<dbReference type="FunCoup" id="A0A1Y2GSG9">
    <property type="interactions" value="320"/>
</dbReference>
<keyword evidence="3" id="KW-1133">Transmembrane helix</keyword>
<dbReference type="GO" id="GO:0005096">
    <property type="term" value="F:GTPase activator activity"/>
    <property type="evidence" value="ECO:0007669"/>
    <property type="project" value="UniProtKB-KW"/>
</dbReference>